<keyword evidence="1" id="KW-1133">Transmembrane helix</keyword>
<dbReference type="EMBL" id="JAAXLA010000030">
    <property type="protein sequence ID" value="NMH99007.1"/>
    <property type="molecule type" value="Genomic_DNA"/>
</dbReference>
<organism evidence="2 3">
    <name type="scientific">Pseudonocardia acidicola</name>
    <dbReference type="NCBI Taxonomy" id="2724939"/>
    <lineage>
        <taxon>Bacteria</taxon>
        <taxon>Bacillati</taxon>
        <taxon>Actinomycetota</taxon>
        <taxon>Actinomycetes</taxon>
        <taxon>Pseudonocardiales</taxon>
        <taxon>Pseudonocardiaceae</taxon>
        <taxon>Pseudonocardia</taxon>
    </lineage>
</organism>
<evidence type="ECO:0000313" key="3">
    <source>
        <dbReference type="Proteomes" id="UP000820669"/>
    </source>
</evidence>
<dbReference type="Proteomes" id="UP000820669">
    <property type="component" value="Unassembled WGS sequence"/>
</dbReference>
<proteinExistence type="predicted"/>
<accession>A0ABX1SDX9</accession>
<reference evidence="2 3" key="1">
    <citation type="submission" date="2020-04" db="EMBL/GenBank/DDBJ databases">
        <authorList>
            <person name="Klaysubun C."/>
            <person name="Duangmal K."/>
            <person name="Lipun K."/>
        </authorList>
    </citation>
    <scope>NUCLEOTIDE SEQUENCE [LARGE SCALE GENOMIC DNA]</scope>
    <source>
        <strain evidence="2 3">K10HN5</strain>
    </source>
</reference>
<dbReference type="RefSeq" id="WP_169382453.1">
    <property type="nucleotide sequence ID" value="NZ_JAAXLA010000030.1"/>
</dbReference>
<keyword evidence="1" id="KW-0812">Transmembrane</keyword>
<protein>
    <recommendedName>
        <fullName evidence="4">ATP synthase protein I</fullName>
    </recommendedName>
</protein>
<feature type="transmembrane region" description="Helical" evidence="1">
    <location>
        <begin position="90"/>
        <end position="111"/>
    </location>
</feature>
<comment type="caution">
    <text evidence="2">The sequence shown here is derived from an EMBL/GenBank/DDBJ whole genome shotgun (WGS) entry which is preliminary data.</text>
</comment>
<evidence type="ECO:0000256" key="1">
    <source>
        <dbReference type="SAM" id="Phobius"/>
    </source>
</evidence>
<feature type="transmembrane region" description="Helical" evidence="1">
    <location>
        <begin position="58"/>
        <end position="78"/>
    </location>
</feature>
<gene>
    <name evidence="2" type="ORF">HF526_17070</name>
</gene>
<keyword evidence="3" id="KW-1185">Reference proteome</keyword>
<evidence type="ECO:0000313" key="2">
    <source>
        <dbReference type="EMBL" id="NMH99007.1"/>
    </source>
</evidence>
<name>A0ABX1SDX9_9PSEU</name>
<sequence length="152" mass="15351">MSTDSAGDAAAPKPAEAPHVKTVLRLARAMQRNALILAAVTSVVAVVVSAVLRGGGGAVGAVVGAVLAMVAGSVSTLVMRATAQASPAAVMISAMTAFGGKIVVLLVFLILLRGTTLFDNQTFAITILAVTAAWIIGEIIGFVRTRTPVIDL</sequence>
<keyword evidence="1" id="KW-0472">Membrane</keyword>
<feature type="transmembrane region" description="Helical" evidence="1">
    <location>
        <begin position="123"/>
        <end position="143"/>
    </location>
</feature>
<evidence type="ECO:0008006" key="4">
    <source>
        <dbReference type="Google" id="ProtNLM"/>
    </source>
</evidence>
<feature type="transmembrane region" description="Helical" evidence="1">
    <location>
        <begin position="34"/>
        <end position="52"/>
    </location>
</feature>